<protein>
    <submittedName>
        <fullName evidence="8">6-chlorohydroxyquinol-1,2-dioxygenase</fullName>
    </submittedName>
</protein>
<dbReference type="Gene3D" id="2.60.130.10">
    <property type="entry name" value="Aromatic compound dioxygenase"/>
    <property type="match status" value="1"/>
</dbReference>
<dbReference type="InterPro" id="IPR000627">
    <property type="entry name" value="Intradiol_dOase_C"/>
</dbReference>
<keyword evidence="4 8" id="KW-0223">Dioxygenase</keyword>
<keyword evidence="6" id="KW-0408">Iron</keyword>
<comment type="cofactor">
    <cofactor evidence="1">
        <name>Fe(3+)</name>
        <dbReference type="ChEBI" id="CHEBI:29034"/>
    </cofactor>
</comment>
<feature type="domain" description="Intradiol ring-cleavage dioxygenases" evidence="7">
    <location>
        <begin position="137"/>
        <end position="165"/>
    </location>
</feature>
<dbReference type="Pfam" id="PF00775">
    <property type="entry name" value="Dioxygenase_C"/>
    <property type="match status" value="1"/>
</dbReference>
<evidence type="ECO:0000313" key="9">
    <source>
        <dbReference type="Proteomes" id="UP000228987"/>
    </source>
</evidence>
<dbReference type="SUPFAM" id="SSF49482">
    <property type="entry name" value="Aromatic compound dioxygenase"/>
    <property type="match status" value="1"/>
</dbReference>
<sequence>MTVKVKDFGLNNLPDAVLEEYGDKTKDPRFRKVMLSLITHLHAFAKDVELTEEEWFAGIQFLTAVGQKCDDVRQEFILLSDTLGLSSLVDSINHDSAGGSATESTVLGPFYAEGAPELPMGANIVQQATEKGIRAVVMGDISNEQGQPIVGATLDVWQSSSDGFYHMQDENMPDHNLTGRFVTGEDGKYYFATEKPAAYPVPTDGPVGDMLRACGRHPMRPGHLHFIITAPGYKRLCTHIFTNEDEYLDSDAVFATKTSLVGEYKDCNDEALAKEMNVEMPFEKVVYNFILAESK</sequence>
<dbReference type="PANTHER" id="PTHR33711:SF7">
    <property type="entry name" value="INTRADIOL RING-CLEAVAGE DIOXYGENASES DOMAIN-CONTAINING PROTEIN-RELATED"/>
    <property type="match status" value="1"/>
</dbReference>
<dbReference type="Proteomes" id="UP000228987">
    <property type="component" value="Unassembled WGS sequence"/>
</dbReference>
<evidence type="ECO:0000256" key="5">
    <source>
        <dbReference type="ARBA" id="ARBA00023002"/>
    </source>
</evidence>
<name>A0A2A5C5W3_9GAMM</name>
<dbReference type="InterPro" id="IPR050770">
    <property type="entry name" value="Intradiol_RC_Dioxygenase"/>
</dbReference>
<proteinExistence type="inferred from homology"/>
<evidence type="ECO:0000256" key="6">
    <source>
        <dbReference type="ARBA" id="ARBA00023004"/>
    </source>
</evidence>
<evidence type="ECO:0000256" key="4">
    <source>
        <dbReference type="ARBA" id="ARBA00022964"/>
    </source>
</evidence>
<dbReference type="EMBL" id="NVWI01000016">
    <property type="protein sequence ID" value="PCJ39279.1"/>
    <property type="molecule type" value="Genomic_DNA"/>
</dbReference>
<evidence type="ECO:0000256" key="3">
    <source>
        <dbReference type="ARBA" id="ARBA00022723"/>
    </source>
</evidence>
<gene>
    <name evidence="8" type="ORF">COA71_14255</name>
</gene>
<comment type="caution">
    <text evidence="8">The sequence shown here is derived from an EMBL/GenBank/DDBJ whole genome shotgun (WGS) entry which is preliminary data.</text>
</comment>
<dbReference type="GO" id="GO:0018576">
    <property type="term" value="F:catechol 1,2-dioxygenase activity"/>
    <property type="evidence" value="ECO:0007669"/>
    <property type="project" value="InterPro"/>
</dbReference>
<dbReference type="InterPro" id="IPR015889">
    <property type="entry name" value="Intradiol_dOase_core"/>
</dbReference>
<reference evidence="9" key="1">
    <citation type="submission" date="2017-08" db="EMBL/GenBank/DDBJ databases">
        <title>A dynamic microbial community with high functional redundancy inhabits the cold, oxic subseafloor aquifer.</title>
        <authorList>
            <person name="Tully B.J."/>
            <person name="Wheat C.G."/>
            <person name="Glazer B.T."/>
            <person name="Huber J.A."/>
        </authorList>
    </citation>
    <scope>NUCLEOTIDE SEQUENCE [LARGE SCALE GENOMIC DNA]</scope>
</reference>
<keyword evidence="5" id="KW-0560">Oxidoreductase</keyword>
<evidence type="ECO:0000256" key="2">
    <source>
        <dbReference type="ARBA" id="ARBA00007825"/>
    </source>
</evidence>
<dbReference type="InterPro" id="IPR007535">
    <property type="entry name" value="Catechol_dOase_N"/>
</dbReference>
<keyword evidence="3" id="KW-0479">Metal-binding</keyword>
<dbReference type="GO" id="GO:0009712">
    <property type="term" value="P:catechol-containing compound metabolic process"/>
    <property type="evidence" value="ECO:0007669"/>
    <property type="project" value="InterPro"/>
</dbReference>
<dbReference type="AlphaFoldDB" id="A0A2A5C5W3"/>
<evidence type="ECO:0000259" key="7">
    <source>
        <dbReference type="PROSITE" id="PS00083"/>
    </source>
</evidence>
<dbReference type="PANTHER" id="PTHR33711">
    <property type="entry name" value="DIOXYGENASE, PUTATIVE (AFU_ORTHOLOGUE AFUA_2G02910)-RELATED"/>
    <property type="match status" value="1"/>
</dbReference>
<evidence type="ECO:0000256" key="1">
    <source>
        <dbReference type="ARBA" id="ARBA00001965"/>
    </source>
</evidence>
<evidence type="ECO:0000313" key="8">
    <source>
        <dbReference type="EMBL" id="PCJ39279.1"/>
    </source>
</evidence>
<dbReference type="GO" id="GO:0008199">
    <property type="term" value="F:ferric iron binding"/>
    <property type="evidence" value="ECO:0007669"/>
    <property type="project" value="InterPro"/>
</dbReference>
<organism evidence="8 9">
    <name type="scientific">SAR86 cluster bacterium</name>
    <dbReference type="NCBI Taxonomy" id="2030880"/>
    <lineage>
        <taxon>Bacteria</taxon>
        <taxon>Pseudomonadati</taxon>
        <taxon>Pseudomonadota</taxon>
        <taxon>Gammaproteobacteria</taxon>
        <taxon>SAR86 cluster</taxon>
    </lineage>
</organism>
<dbReference type="PROSITE" id="PS00083">
    <property type="entry name" value="INTRADIOL_DIOXYGENAS"/>
    <property type="match status" value="1"/>
</dbReference>
<comment type="similarity">
    <text evidence="2">Belongs to the intradiol ring-cleavage dioxygenase family.</text>
</comment>
<dbReference type="Pfam" id="PF04444">
    <property type="entry name" value="Dioxygenase_N"/>
    <property type="match status" value="1"/>
</dbReference>
<accession>A0A2A5C5W3</accession>